<dbReference type="Proteomes" id="UP000267400">
    <property type="component" value="Unassembled WGS sequence"/>
</dbReference>
<organism evidence="2 3">
    <name type="scientific">Halomonas nitroreducens</name>
    <dbReference type="NCBI Taxonomy" id="447425"/>
    <lineage>
        <taxon>Bacteria</taxon>
        <taxon>Pseudomonadati</taxon>
        <taxon>Pseudomonadota</taxon>
        <taxon>Gammaproteobacteria</taxon>
        <taxon>Oceanospirillales</taxon>
        <taxon>Halomonadaceae</taxon>
        <taxon>Halomonas</taxon>
    </lineage>
</organism>
<sequence>MPGHDTTERLAIALQPIHDTAYRHVADRLVYSRPPTAGDDPVSRTAQALSAAVYELDEGQRLGARPLFIDLPAEWLVRQDLLPTPADRLVIGLAAGLVPTPELVDALENLRERGYRIAAPASDCDLTGFADIVRLPAKALVDAQAVAVWQARGKRLLVEDIQTQEQLEHARAQGVDYVNGHYLSDPRFLASRPSVRHGNRAALLRLINELYREDADLQRLFELILQMPQLHVAILRRANSSHFAHGAQHSELKRAMQVIGLNELRKLVMTLSLANEMPSSRLMLRLALTRAFMCQALAAPFRNIDPEDAFTTGLFSMMGALLDLDQASLLAELPLEDALRRALTRREGHLGALLALSEEHERALATASSQTPPTDRLQACYLEALDRTDALMSRL</sequence>
<feature type="domain" description="HDOD" evidence="1">
    <location>
        <begin position="196"/>
        <end position="385"/>
    </location>
</feature>
<evidence type="ECO:0000259" key="1">
    <source>
        <dbReference type="PROSITE" id="PS51833"/>
    </source>
</evidence>
<comment type="caution">
    <text evidence="2">The sequence shown here is derived from an EMBL/GenBank/DDBJ whole genome shotgun (WGS) entry which is preliminary data.</text>
</comment>
<evidence type="ECO:0000313" key="2">
    <source>
        <dbReference type="EMBL" id="RTR04444.1"/>
    </source>
</evidence>
<dbReference type="InterPro" id="IPR035919">
    <property type="entry name" value="EAL_sf"/>
</dbReference>
<dbReference type="InterPro" id="IPR052340">
    <property type="entry name" value="RNase_Y/CdgJ"/>
</dbReference>
<dbReference type="PROSITE" id="PS51833">
    <property type="entry name" value="HDOD"/>
    <property type="match status" value="1"/>
</dbReference>
<dbReference type="Gene3D" id="1.10.3210.10">
    <property type="entry name" value="Hypothetical protein af1432"/>
    <property type="match status" value="1"/>
</dbReference>
<evidence type="ECO:0000313" key="3">
    <source>
        <dbReference type="Proteomes" id="UP000267400"/>
    </source>
</evidence>
<gene>
    <name evidence="2" type="ORF">EKG36_09000</name>
</gene>
<reference evidence="2 3" key="1">
    <citation type="submission" date="2018-12" db="EMBL/GenBank/DDBJ databases">
        <authorList>
            <person name="Yu L."/>
        </authorList>
    </citation>
    <scope>NUCLEOTIDE SEQUENCE [LARGE SCALE GENOMIC DNA]</scope>
    <source>
        <strain evidence="2 3">11S</strain>
    </source>
</reference>
<dbReference type="SUPFAM" id="SSF109604">
    <property type="entry name" value="HD-domain/PDEase-like"/>
    <property type="match status" value="1"/>
</dbReference>
<dbReference type="InterPro" id="IPR013976">
    <property type="entry name" value="HDOD"/>
</dbReference>
<dbReference type="RefSeq" id="WP_126483236.1">
    <property type="nucleotide sequence ID" value="NZ_RXNS01000007.1"/>
</dbReference>
<dbReference type="EMBL" id="RXNS01000007">
    <property type="protein sequence ID" value="RTR04444.1"/>
    <property type="molecule type" value="Genomic_DNA"/>
</dbReference>
<proteinExistence type="predicted"/>
<dbReference type="SUPFAM" id="SSF141868">
    <property type="entry name" value="EAL domain-like"/>
    <property type="match status" value="1"/>
</dbReference>
<keyword evidence="3" id="KW-1185">Reference proteome</keyword>
<dbReference type="PANTHER" id="PTHR33525">
    <property type="match status" value="1"/>
</dbReference>
<dbReference type="AlphaFoldDB" id="A0A431V3L8"/>
<dbReference type="PANTHER" id="PTHR33525:SF4">
    <property type="entry name" value="CYCLIC DI-GMP PHOSPHODIESTERASE CDGJ"/>
    <property type="match status" value="1"/>
</dbReference>
<dbReference type="Gene3D" id="3.20.20.450">
    <property type="entry name" value="EAL domain"/>
    <property type="match status" value="1"/>
</dbReference>
<protein>
    <submittedName>
        <fullName evidence="2">HDOD domain-containing protein</fullName>
    </submittedName>
</protein>
<name>A0A431V3L8_9GAMM</name>
<dbReference type="Pfam" id="PF08668">
    <property type="entry name" value="HDOD"/>
    <property type="match status" value="1"/>
</dbReference>
<dbReference type="OrthoDB" id="9804751at2"/>
<accession>A0A431V3L8</accession>